<dbReference type="PANTHER" id="PTHR47637">
    <property type="entry name" value="CHAPERONE SURA"/>
    <property type="match status" value="1"/>
</dbReference>
<sequence length="310" mass="34407">MKLIATIISLLVITGAAHAAGNEGIAVVVNSDAITNSDVDERMKMIAASTGIANNPDMMDKLRPQIIDMLVDEELKMQEARALKIKVSKAEIDGGFEEIAKNNNIPAEQFRQMIEKSGIRMSTMNDQIEAQIAWGKVVAAKIRPKVEVSDSDIDSEIDKLKAKMGQAQYRVAQIYLPVNDAGKEKDIVNFATKLVAQLRQQPEAFGKAAQQFSQAPGAKKGGDMGWIEKGQMPSEVDAVLDTLGPNQISDPIKSQNAYYILTVNEKRQMTEDMLPKREEILQRIGLQRMERAARRYMLDLRSSAFIETRV</sequence>
<dbReference type="InterPro" id="IPR015391">
    <property type="entry name" value="SurA_N"/>
</dbReference>
<dbReference type="InterPro" id="IPR027304">
    <property type="entry name" value="Trigger_fact/SurA_dom_sf"/>
</dbReference>
<dbReference type="GO" id="GO:0003755">
    <property type="term" value="F:peptidyl-prolyl cis-trans isomerase activity"/>
    <property type="evidence" value="ECO:0007669"/>
    <property type="project" value="UniProtKB-KW"/>
</dbReference>
<dbReference type="Gene3D" id="1.10.4030.10">
    <property type="entry name" value="Porin chaperone SurA, peptide-binding domain"/>
    <property type="match status" value="1"/>
</dbReference>
<evidence type="ECO:0000256" key="7">
    <source>
        <dbReference type="SAM" id="SignalP"/>
    </source>
</evidence>
<feature type="domain" description="PpiC" evidence="8">
    <location>
        <begin position="166"/>
        <end position="265"/>
    </location>
</feature>
<evidence type="ECO:0000256" key="4">
    <source>
        <dbReference type="ARBA" id="ARBA00023186"/>
    </source>
</evidence>
<evidence type="ECO:0000259" key="8">
    <source>
        <dbReference type="PROSITE" id="PS50198"/>
    </source>
</evidence>
<dbReference type="InterPro" id="IPR000297">
    <property type="entry name" value="PPIase_PpiC"/>
</dbReference>
<proteinExistence type="predicted"/>
<accession>A0A2W5HQG0</accession>
<dbReference type="SUPFAM" id="SSF109998">
    <property type="entry name" value="Triger factor/SurA peptide-binding domain-like"/>
    <property type="match status" value="1"/>
</dbReference>
<dbReference type="InterPro" id="IPR046357">
    <property type="entry name" value="PPIase_dom_sf"/>
</dbReference>
<evidence type="ECO:0000256" key="1">
    <source>
        <dbReference type="ARBA" id="ARBA00022729"/>
    </source>
</evidence>
<dbReference type="PANTHER" id="PTHR47637:SF1">
    <property type="entry name" value="CHAPERONE SURA"/>
    <property type="match status" value="1"/>
</dbReference>
<evidence type="ECO:0000256" key="2">
    <source>
        <dbReference type="ARBA" id="ARBA00022764"/>
    </source>
</evidence>
<dbReference type="EMBL" id="QFOT01000043">
    <property type="protein sequence ID" value="PZP55969.1"/>
    <property type="molecule type" value="Genomic_DNA"/>
</dbReference>
<gene>
    <name evidence="9" type="ORF">DI586_05200</name>
</gene>
<protein>
    <submittedName>
        <fullName evidence="9">Rotamase</fullName>
    </submittedName>
</protein>
<reference evidence="9 10" key="1">
    <citation type="submission" date="2017-08" db="EMBL/GenBank/DDBJ databases">
        <title>Infants hospitalized years apart are colonized by the same room-sourced microbial strains.</title>
        <authorList>
            <person name="Brooks B."/>
            <person name="Olm M.R."/>
            <person name="Firek B.A."/>
            <person name="Baker R."/>
            <person name="Thomas B.C."/>
            <person name="Morowitz M.J."/>
            <person name="Banfield J.F."/>
        </authorList>
    </citation>
    <scope>NUCLEOTIDE SEQUENCE [LARGE SCALE GENOMIC DNA]</scope>
    <source>
        <strain evidence="9">S2_006_000_R2_64</strain>
    </source>
</reference>
<dbReference type="Gene3D" id="3.10.50.40">
    <property type="match status" value="1"/>
</dbReference>
<dbReference type="SUPFAM" id="SSF54534">
    <property type="entry name" value="FKBP-like"/>
    <property type="match status" value="1"/>
</dbReference>
<name>A0A2W5HQG0_9BACT</name>
<evidence type="ECO:0000256" key="6">
    <source>
        <dbReference type="PROSITE-ProRule" id="PRU00278"/>
    </source>
</evidence>
<evidence type="ECO:0000313" key="9">
    <source>
        <dbReference type="EMBL" id="PZP55969.1"/>
    </source>
</evidence>
<evidence type="ECO:0000256" key="3">
    <source>
        <dbReference type="ARBA" id="ARBA00023110"/>
    </source>
</evidence>
<feature type="chain" id="PRO_5016157889" evidence="7">
    <location>
        <begin position="20"/>
        <end position="310"/>
    </location>
</feature>
<keyword evidence="4" id="KW-0143">Chaperone</keyword>
<keyword evidence="2" id="KW-0574">Periplasm</keyword>
<dbReference type="PROSITE" id="PS50198">
    <property type="entry name" value="PPIC_PPIASE_2"/>
    <property type="match status" value="1"/>
</dbReference>
<evidence type="ECO:0000256" key="5">
    <source>
        <dbReference type="ARBA" id="ARBA00023235"/>
    </source>
</evidence>
<dbReference type="AlphaFoldDB" id="A0A2W5HQG0"/>
<keyword evidence="3 6" id="KW-0697">Rotamase</keyword>
<dbReference type="InterPro" id="IPR050280">
    <property type="entry name" value="OMP_Chaperone_SurA"/>
</dbReference>
<dbReference type="Proteomes" id="UP000249739">
    <property type="component" value="Unassembled WGS sequence"/>
</dbReference>
<keyword evidence="1 7" id="KW-0732">Signal</keyword>
<dbReference type="Pfam" id="PF00639">
    <property type="entry name" value="Rotamase"/>
    <property type="match status" value="1"/>
</dbReference>
<comment type="caution">
    <text evidence="9">The sequence shown here is derived from an EMBL/GenBank/DDBJ whole genome shotgun (WGS) entry which is preliminary data.</text>
</comment>
<keyword evidence="5 6" id="KW-0413">Isomerase</keyword>
<dbReference type="Pfam" id="PF09312">
    <property type="entry name" value="SurA_N"/>
    <property type="match status" value="1"/>
</dbReference>
<evidence type="ECO:0000313" key="10">
    <source>
        <dbReference type="Proteomes" id="UP000249739"/>
    </source>
</evidence>
<organism evidence="9 10">
    <name type="scientific">Micavibrio aeruginosavorus</name>
    <dbReference type="NCBI Taxonomy" id="349221"/>
    <lineage>
        <taxon>Bacteria</taxon>
        <taxon>Pseudomonadati</taxon>
        <taxon>Bdellovibrionota</taxon>
        <taxon>Bdellovibrionia</taxon>
        <taxon>Bdellovibrionales</taxon>
        <taxon>Pseudobdellovibrionaceae</taxon>
        <taxon>Micavibrio</taxon>
    </lineage>
</organism>
<feature type="signal peptide" evidence="7">
    <location>
        <begin position="1"/>
        <end position="19"/>
    </location>
</feature>